<evidence type="ECO:0000256" key="1">
    <source>
        <dbReference type="PROSITE-ProRule" id="PRU01076"/>
    </source>
</evidence>
<dbReference type="GO" id="GO:0003677">
    <property type="term" value="F:DNA binding"/>
    <property type="evidence" value="ECO:0007669"/>
    <property type="project" value="UniProtKB-UniRule"/>
</dbReference>
<dbReference type="SUPFAM" id="SSF89447">
    <property type="entry name" value="AbrB/MazE/MraZ-like"/>
    <property type="match status" value="1"/>
</dbReference>
<evidence type="ECO:0000259" key="2">
    <source>
        <dbReference type="PROSITE" id="PS51740"/>
    </source>
</evidence>
<sequence>MVRLKVTAKGQVTLKKEVLDHLGVAPGDEIEIDLLPRGNGNIHAMKPMVPIDRLFGMFAHKADRAYSIDEINEAIEAGWAGEGKV</sequence>
<dbReference type="InterPro" id="IPR037914">
    <property type="entry name" value="SpoVT-AbrB_sf"/>
</dbReference>
<dbReference type="OrthoDB" id="7190022at2"/>
<dbReference type="PROSITE" id="PS51740">
    <property type="entry name" value="SPOVT_ABRB"/>
    <property type="match status" value="1"/>
</dbReference>
<dbReference type="AlphaFoldDB" id="A0A432PEL2"/>
<evidence type="ECO:0000313" key="4">
    <source>
        <dbReference type="Proteomes" id="UP000278823"/>
    </source>
</evidence>
<dbReference type="Proteomes" id="UP000278823">
    <property type="component" value="Unassembled WGS sequence"/>
</dbReference>
<dbReference type="RefSeq" id="WP_126924179.1">
    <property type="nucleotide sequence ID" value="NZ_ML133696.1"/>
</dbReference>
<feature type="domain" description="SpoVT-AbrB" evidence="2">
    <location>
        <begin position="1"/>
        <end position="50"/>
    </location>
</feature>
<name>A0A432PEL2_9HYPH</name>
<dbReference type="EMBL" id="RJTH01000012">
    <property type="protein sequence ID" value="RUM21369.1"/>
    <property type="molecule type" value="Genomic_DNA"/>
</dbReference>
<organism evidence="3 4">
    <name type="scientific">Rhizobium vallis</name>
    <dbReference type="NCBI Taxonomy" id="634290"/>
    <lineage>
        <taxon>Bacteria</taxon>
        <taxon>Pseudomonadati</taxon>
        <taxon>Pseudomonadota</taxon>
        <taxon>Alphaproteobacteria</taxon>
        <taxon>Hyphomicrobiales</taxon>
        <taxon>Rhizobiaceae</taxon>
        <taxon>Rhizobium/Agrobacterium group</taxon>
        <taxon>Rhizobium</taxon>
    </lineage>
</organism>
<proteinExistence type="predicted"/>
<comment type="caution">
    <text evidence="3">The sequence shown here is derived from an EMBL/GenBank/DDBJ whole genome shotgun (WGS) entry which is preliminary data.</text>
</comment>
<gene>
    <name evidence="3" type="ORF">EFQ99_26525</name>
</gene>
<dbReference type="SMART" id="SM00966">
    <property type="entry name" value="SpoVT_AbrB"/>
    <property type="match status" value="1"/>
</dbReference>
<keyword evidence="1 3" id="KW-0238">DNA-binding</keyword>
<dbReference type="Gene3D" id="2.10.260.10">
    <property type="match status" value="1"/>
</dbReference>
<dbReference type="InterPro" id="IPR007159">
    <property type="entry name" value="SpoVT-AbrB_dom"/>
</dbReference>
<protein>
    <submittedName>
        <fullName evidence="3">AbrB/MazE/SpoVT family DNA-binding domain-containing protein</fullName>
    </submittedName>
</protein>
<accession>A0A432PEL2</accession>
<reference evidence="4" key="1">
    <citation type="submission" date="2018-11" db="EMBL/GenBank/DDBJ databases">
        <title>Rhizobium chutanense sp. nov., isolated from root nodules of Phaseolus vulgaris in China.</title>
        <authorList>
            <person name="Huo Y."/>
        </authorList>
    </citation>
    <scope>NUCLEOTIDE SEQUENCE [LARGE SCALE GENOMIC DNA]</scope>
    <source>
        <strain evidence="4">CCBAU 65647</strain>
    </source>
</reference>
<keyword evidence="4" id="KW-1185">Reference proteome</keyword>
<evidence type="ECO:0000313" key="3">
    <source>
        <dbReference type="EMBL" id="RUM21369.1"/>
    </source>
</evidence>